<evidence type="ECO:0000256" key="3">
    <source>
        <dbReference type="RuleBase" id="RU000363"/>
    </source>
</evidence>
<dbReference type="PROSITE" id="PS00061">
    <property type="entry name" value="ADH_SHORT"/>
    <property type="match status" value="1"/>
</dbReference>
<evidence type="ECO:0000313" key="7">
    <source>
        <dbReference type="EMBL" id="QEA40242.1"/>
    </source>
</evidence>
<keyword evidence="8" id="KW-1185">Reference proteome</keyword>
<keyword evidence="5" id="KW-0812">Transmembrane</keyword>
<dbReference type="AlphaFoldDB" id="A0A5B8ST03"/>
<evidence type="ECO:0000313" key="8">
    <source>
        <dbReference type="Proteomes" id="UP000321272"/>
    </source>
</evidence>
<dbReference type="PANTHER" id="PTHR44196">
    <property type="entry name" value="DEHYDROGENASE/REDUCTASE SDR FAMILY MEMBER 7B"/>
    <property type="match status" value="1"/>
</dbReference>
<accession>A0A5B8ST03</accession>
<dbReference type="Pfam" id="PF00106">
    <property type="entry name" value="adh_short"/>
    <property type="match status" value="1"/>
</dbReference>
<protein>
    <submittedName>
        <fullName evidence="7">SDR family oxidoreductase</fullName>
    </submittedName>
</protein>
<evidence type="ECO:0000256" key="4">
    <source>
        <dbReference type="SAM" id="MobiDB-lite"/>
    </source>
</evidence>
<dbReference type="Gene3D" id="3.40.50.720">
    <property type="entry name" value="NAD(P)-binding Rossmann-like Domain"/>
    <property type="match status" value="1"/>
</dbReference>
<feature type="compositionally biased region" description="Basic and acidic residues" evidence="4">
    <location>
        <begin position="275"/>
        <end position="294"/>
    </location>
</feature>
<evidence type="ECO:0000256" key="5">
    <source>
        <dbReference type="SAM" id="Phobius"/>
    </source>
</evidence>
<keyword evidence="5" id="KW-1133">Transmembrane helix</keyword>
<evidence type="ECO:0000256" key="1">
    <source>
        <dbReference type="ARBA" id="ARBA00006484"/>
    </source>
</evidence>
<feature type="domain" description="Ketoreductase" evidence="6">
    <location>
        <begin position="15"/>
        <end position="199"/>
    </location>
</feature>
<evidence type="ECO:0000256" key="2">
    <source>
        <dbReference type="ARBA" id="ARBA00023002"/>
    </source>
</evidence>
<dbReference type="KEGG" id="paur:FGL86_14900"/>
<dbReference type="InterPro" id="IPR002347">
    <property type="entry name" value="SDR_fam"/>
</dbReference>
<evidence type="ECO:0000259" key="6">
    <source>
        <dbReference type="SMART" id="SM00822"/>
    </source>
</evidence>
<dbReference type="Proteomes" id="UP000321272">
    <property type="component" value="Chromosome"/>
</dbReference>
<gene>
    <name evidence="7" type="ORF">FGL86_14900</name>
</gene>
<dbReference type="NCBIfam" id="NF005495">
    <property type="entry name" value="PRK07109.1"/>
    <property type="match status" value="1"/>
</dbReference>
<dbReference type="CDD" id="cd05360">
    <property type="entry name" value="SDR_c3"/>
    <property type="match status" value="1"/>
</dbReference>
<dbReference type="EMBL" id="CP042382">
    <property type="protein sequence ID" value="QEA40242.1"/>
    <property type="molecule type" value="Genomic_DNA"/>
</dbReference>
<dbReference type="PANTHER" id="PTHR44196:SF1">
    <property type="entry name" value="DEHYDROGENASE_REDUCTASE SDR FAMILY MEMBER 7B"/>
    <property type="match status" value="1"/>
</dbReference>
<keyword evidence="2" id="KW-0560">Oxidoreductase</keyword>
<dbReference type="PRINTS" id="PR00080">
    <property type="entry name" value="SDRFAMILY"/>
</dbReference>
<dbReference type="PRINTS" id="PR00081">
    <property type="entry name" value="GDHRDH"/>
</dbReference>
<dbReference type="OrthoDB" id="7301144at2"/>
<organism evidence="7 8">
    <name type="scientific">Pistricoccus aurantiacus</name>
    <dbReference type="NCBI Taxonomy" id="1883414"/>
    <lineage>
        <taxon>Bacteria</taxon>
        <taxon>Pseudomonadati</taxon>
        <taxon>Pseudomonadota</taxon>
        <taxon>Gammaproteobacteria</taxon>
        <taxon>Oceanospirillales</taxon>
        <taxon>Halomonadaceae</taxon>
        <taxon>Pistricoccus</taxon>
    </lineage>
</organism>
<dbReference type="GO" id="GO:0016020">
    <property type="term" value="C:membrane"/>
    <property type="evidence" value="ECO:0007669"/>
    <property type="project" value="TreeGrafter"/>
</dbReference>
<comment type="similarity">
    <text evidence="1 3">Belongs to the short-chain dehydrogenases/reductases (SDR) family.</text>
</comment>
<proteinExistence type="inferred from homology"/>
<dbReference type="InterPro" id="IPR036291">
    <property type="entry name" value="NAD(P)-bd_dom_sf"/>
</dbReference>
<feature type="region of interest" description="Disordered" evidence="4">
    <location>
        <begin position="272"/>
        <end position="294"/>
    </location>
</feature>
<keyword evidence="5" id="KW-0472">Membrane</keyword>
<dbReference type="SMART" id="SM00822">
    <property type="entry name" value="PKS_KR"/>
    <property type="match status" value="1"/>
</dbReference>
<dbReference type="GO" id="GO:0016491">
    <property type="term" value="F:oxidoreductase activity"/>
    <property type="evidence" value="ECO:0007669"/>
    <property type="project" value="UniProtKB-KW"/>
</dbReference>
<sequence length="352" mass="38724">MQLPVSSSQQGTPPEVVVITGASAGLGRATAREFARHGAHIGLIARNRERLETAKAEVESLGGRAIIISADVADAEQIDQAAERIEDELGPIDIWVNGAMTTVFSPFHNISPEEFRRVTEVTYLGNVHGTMAALKRMRQRDRGTIVQVGSALAYRPVPLQTAYCGAKHAIKGYTEGLRSELLSEGSRVHVTIVEMPGLNTPQFDWCRSHLPKRARPVAPVYQPEVGARAIYWAAHHRRRQLYVGISSVLSIWGNKLFPGLMDRYLARTAVSGQQTHEHADPDRPDNLWHSVDGDPGARGRFSNEAVTNSSQLWMATHRDQVGLVAGVVLLVGASLLGGNKKRQPRRLPRRLR</sequence>
<reference evidence="7 8" key="1">
    <citation type="submission" date="2019-06" db="EMBL/GenBank/DDBJ databases">
        <title>Genome analyses of bacteria isolated from kimchi.</title>
        <authorList>
            <person name="Lee S."/>
            <person name="Ahn S."/>
            <person name="Roh S."/>
        </authorList>
    </citation>
    <scope>NUCLEOTIDE SEQUENCE [LARGE SCALE GENOMIC DNA]</scope>
    <source>
        <strain evidence="7 8">CBA4606</strain>
    </source>
</reference>
<feature type="transmembrane region" description="Helical" evidence="5">
    <location>
        <begin position="321"/>
        <end position="339"/>
    </location>
</feature>
<dbReference type="SUPFAM" id="SSF51735">
    <property type="entry name" value="NAD(P)-binding Rossmann-fold domains"/>
    <property type="match status" value="1"/>
</dbReference>
<dbReference type="RefSeq" id="WP_147185396.1">
    <property type="nucleotide sequence ID" value="NZ_CP042382.1"/>
</dbReference>
<dbReference type="InterPro" id="IPR057326">
    <property type="entry name" value="KR_dom"/>
</dbReference>
<dbReference type="InterPro" id="IPR020904">
    <property type="entry name" value="Sc_DH/Rdtase_CS"/>
</dbReference>
<name>A0A5B8ST03_9GAMM</name>